<geneLocation type="mitochondrion" evidence="14"/>
<keyword evidence="8 13" id="KW-1133">Transmembrane helix</keyword>
<dbReference type="EMBL" id="MF614953">
    <property type="protein sequence ID" value="QDB64198.1"/>
    <property type="molecule type" value="Genomic_DNA"/>
</dbReference>
<evidence type="ECO:0000256" key="8">
    <source>
        <dbReference type="ARBA" id="ARBA00022989"/>
    </source>
</evidence>
<proteinExistence type="inferred from homology"/>
<evidence type="ECO:0000256" key="3">
    <source>
        <dbReference type="ARBA" id="ARBA00011291"/>
    </source>
</evidence>
<comment type="subcellular location">
    <subcellularLocation>
        <location evidence="1 12">Mitochondrion membrane</location>
        <topology evidence="1 12">Single-pass membrane protein</topology>
    </subcellularLocation>
</comment>
<evidence type="ECO:0000256" key="11">
    <source>
        <dbReference type="ARBA" id="ARBA00023136"/>
    </source>
</evidence>
<keyword evidence="11 13" id="KW-0472">Membrane</keyword>
<keyword evidence="6 12" id="KW-0812">Transmembrane</keyword>
<evidence type="ECO:0000256" key="7">
    <source>
        <dbReference type="ARBA" id="ARBA00022781"/>
    </source>
</evidence>
<comment type="similarity">
    <text evidence="2 12">Belongs to the ATPase protein 8 family.</text>
</comment>
<evidence type="ECO:0000256" key="13">
    <source>
        <dbReference type="SAM" id="Phobius"/>
    </source>
</evidence>
<evidence type="ECO:0000256" key="1">
    <source>
        <dbReference type="ARBA" id="ARBA00004304"/>
    </source>
</evidence>
<feature type="transmembrane region" description="Helical" evidence="13">
    <location>
        <begin position="6"/>
        <end position="29"/>
    </location>
</feature>
<accession>A0A4Y5T7R9</accession>
<evidence type="ECO:0000256" key="9">
    <source>
        <dbReference type="ARBA" id="ARBA00023065"/>
    </source>
</evidence>
<keyword evidence="9 12" id="KW-0406">Ion transport</keyword>
<protein>
    <recommendedName>
        <fullName evidence="12">ATP synthase complex subunit 8</fullName>
    </recommendedName>
</protein>
<evidence type="ECO:0000256" key="10">
    <source>
        <dbReference type="ARBA" id="ARBA00023128"/>
    </source>
</evidence>
<name>A0A4Y5T7R9_9HEMI</name>
<keyword evidence="5 12" id="KW-0138">CF(0)</keyword>
<evidence type="ECO:0000313" key="14">
    <source>
        <dbReference type="EMBL" id="QDB64198.1"/>
    </source>
</evidence>
<keyword evidence="7 12" id="KW-0375">Hydrogen ion transport</keyword>
<keyword evidence="4 12" id="KW-0813">Transport</keyword>
<evidence type="ECO:0000256" key="2">
    <source>
        <dbReference type="ARBA" id="ARBA00008892"/>
    </source>
</evidence>
<dbReference type="GO" id="GO:0031966">
    <property type="term" value="C:mitochondrial membrane"/>
    <property type="evidence" value="ECO:0007669"/>
    <property type="project" value="UniProtKB-SubCell"/>
</dbReference>
<dbReference type="GO" id="GO:0015078">
    <property type="term" value="F:proton transmembrane transporter activity"/>
    <property type="evidence" value="ECO:0007669"/>
    <property type="project" value="InterPro"/>
</dbReference>
<dbReference type="InterPro" id="IPR001421">
    <property type="entry name" value="ATP8_metazoa"/>
</dbReference>
<evidence type="ECO:0000256" key="12">
    <source>
        <dbReference type="RuleBase" id="RU003661"/>
    </source>
</evidence>
<reference evidence="14" key="1">
    <citation type="journal article" date="2019" name="Int. J. Biol. Macromol.">
        <title>Mitochondrial genomes of three kissing bugs (Reduviidae: Triatominae) and their phylogenetic implications.</title>
        <authorList>
            <person name="Zhao Y."/>
            <person name="Jiang M."/>
            <person name="Wu Y."/>
            <person name="Song F."/>
            <person name="Cai W."/>
            <person name="Li H."/>
        </authorList>
    </citation>
    <scope>NUCLEOTIDE SEQUENCE</scope>
</reference>
<sequence>MPQMAPAWWTILFFTFTLSFLVMSFLLYYQTYSMPQMNKNNTMTQPKNNWMW</sequence>
<dbReference type="GO" id="GO:0045259">
    <property type="term" value="C:proton-transporting ATP synthase complex"/>
    <property type="evidence" value="ECO:0007669"/>
    <property type="project" value="UniProtKB-KW"/>
</dbReference>
<dbReference type="AlphaFoldDB" id="A0A4Y5T7R9"/>
<keyword evidence="10 12" id="KW-0496">Mitochondrion</keyword>
<evidence type="ECO:0000256" key="6">
    <source>
        <dbReference type="ARBA" id="ARBA00022692"/>
    </source>
</evidence>
<evidence type="ECO:0000256" key="5">
    <source>
        <dbReference type="ARBA" id="ARBA00022547"/>
    </source>
</evidence>
<comment type="subunit">
    <text evidence="3">F-type ATPases have 2 components, CF(1) - the catalytic core - and CF(0) - the membrane proton channel.</text>
</comment>
<gene>
    <name evidence="14" type="primary">ATP8</name>
</gene>
<dbReference type="GO" id="GO:0015986">
    <property type="term" value="P:proton motive force-driven ATP synthesis"/>
    <property type="evidence" value="ECO:0007669"/>
    <property type="project" value="InterPro"/>
</dbReference>
<evidence type="ECO:0000256" key="4">
    <source>
        <dbReference type="ARBA" id="ARBA00022448"/>
    </source>
</evidence>
<dbReference type="Pfam" id="PF00895">
    <property type="entry name" value="ATP-synt_8"/>
    <property type="match status" value="1"/>
</dbReference>
<organism evidence="14">
    <name type="scientific">Panstrongylus rufotuberculatus</name>
    <dbReference type="NCBI Taxonomy" id="156443"/>
    <lineage>
        <taxon>Eukaryota</taxon>
        <taxon>Metazoa</taxon>
        <taxon>Ecdysozoa</taxon>
        <taxon>Arthropoda</taxon>
        <taxon>Hexapoda</taxon>
        <taxon>Insecta</taxon>
        <taxon>Pterygota</taxon>
        <taxon>Neoptera</taxon>
        <taxon>Paraneoptera</taxon>
        <taxon>Hemiptera</taxon>
        <taxon>Heteroptera</taxon>
        <taxon>Panheteroptera</taxon>
        <taxon>Cimicomorpha</taxon>
        <taxon>Reduviidae</taxon>
        <taxon>Triatominae</taxon>
        <taxon>Panstrongylus</taxon>
    </lineage>
</organism>